<reference evidence="1 2" key="1">
    <citation type="journal article" date="2011" name="Mol. Biol. Evol.">
        <title>Comparative genomic analysis of fruiting body formation in Myxococcales.</title>
        <authorList>
            <person name="Huntley S."/>
            <person name="Hamann N."/>
            <person name="Wegener-Feldbrugge S."/>
            <person name="Treuner-Lange A."/>
            <person name="Kube M."/>
            <person name="Reinhardt R."/>
            <person name="Klages S."/>
            <person name="Muller R."/>
            <person name="Ronning C.M."/>
            <person name="Nierman W.C."/>
            <person name="Sogaard-Andersen L."/>
        </authorList>
    </citation>
    <scope>NUCLEOTIDE SEQUENCE [LARGE SCALE GENOMIC DNA]</scope>
    <source>
        <strain evidence="1 2">DW4/3-1</strain>
    </source>
</reference>
<name>E3G0J9_STIAD</name>
<keyword evidence="2" id="KW-1185">Reference proteome</keyword>
<accession>E3G0J9</accession>
<protein>
    <submittedName>
        <fullName evidence="1">Uncharacterized protein</fullName>
    </submittedName>
</protein>
<gene>
    <name evidence="1" type="ordered locus">STAUR_6004</name>
</gene>
<proteinExistence type="predicted"/>
<evidence type="ECO:0000313" key="1">
    <source>
        <dbReference type="EMBL" id="ADO73764.1"/>
    </source>
</evidence>
<dbReference type="KEGG" id="sur:STAUR_6004"/>
<dbReference type="AlphaFoldDB" id="E3G0J9"/>
<dbReference type="HOGENOM" id="CLU_2703080_0_0_7"/>
<organism evidence="1 2">
    <name type="scientific">Stigmatella aurantiaca (strain DW4/3-1)</name>
    <dbReference type="NCBI Taxonomy" id="378806"/>
    <lineage>
        <taxon>Bacteria</taxon>
        <taxon>Pseudomonadati</taxon>
        <taxon>Myxococcota</taxon>
        <taxon>Myxococcia</taxon>
        <taxon>Myxococcales</taxon>
        <taxon>Cystobacterineae</taxon>
        <taxon>Archangiaceae</taxon>
        <taxon>Stigmatella</taxon>
    </lineage>
</organism>
<dbReference type="EMBL" id="CP002271">
    <property type="protein sequence ID" value="ADO73764.1"/>
    <property type="molecule type" value="Genomic_DNA"/>
</dbReference>
<dbReference type="Proteomes" id="UP000001351">
    <property type="component" value="Chromosome"/>
</dbReference>
<evidence type="ECO:0000313" key="2">
    <source>
        <dbReference type="Proteomes" id="UP000001351"/>
    </source>
</evidence>
<sequence>MVRGVAPRRTRDELVWLSYRFERTSVGQGACTRIRVLQGDGTGRAVEELVRHSTRPRECACSFSSANAGVEGL</sequence>